<gene>
    <name evidence="2" type="ORF">R3P96_02430</name>
</gene>
<feature type="region of interest" description="Disordered" evidence="1">
    <location>
        <begin position="1"/>
        <end position="28"/>
    </location>
</feature>
<protein>
    <recommendedName>
        <fullName evidence="4">G domain-containing protein</fullName>
    </recommendedName>
</protein>
<accession>A0ABU4B7M7</accession>
<evidence type="ECO:0008006" key="4">
    <source>
        <dbReference type="Google" id="ProtNLM"/>
    </source>
</evidence>
<comment type="caution">
    <text evidence="2">The sequence shown here is derived from an EMBL/GenBank/DDBJ whole genome shotgun (WGS) entry which is preliminary data.</text>
</comment>
<evidence type="ECO:0000313" key="2">
    <source>
        <dbReference type="EMBL" id="MDV6260188.1"/>
    </source>
</evidence>
<keyword evidence="3" id="KW-1185">Reference proteome</keyword>
<dbReference type="EMBL" id="JAWLJX010000001">
    <property type="protein sequence ID" value="MDV6260188.1"/>
    <property type="molecule type" value="Genomic_DNA"/>
</dbReference>
<evidence type="ECO:0000256" key="1">
    <source>
        <dbReference type="SAM" id="MobiDB-lite"/>
    </source>
</evidence>
<name>A0ABU4B7M7_9NOCA</name>
<evidence type="ECO:0000313" key="3">
    <source>
        <dbReference type="Proteomes" id="UP001185755"/>
    </source>
</evidence>
<proteinExistence type="predicted"/>
<organism evidence="2 3">
    <name type="scientific">Rhodococcoides yunnanense</name>
    <dbReference type="NCBI Taxonomy" id="278209"/>
    <lineage>
        <taxon>Bacteria</taxon>
        <taxon>Bacillati</taxon>
        <taxon>Actinomycetota</taxon>
        <taxon>Actinomycetes</taxon>
        <taxon>Mycobacteriales</taxon>
        <taxon>Nocardiaceae</taxon>
        <taxon>Rhodococcoides</taxon>
    </lineage>
</organism>
<dbReference type="Proteomes" id="UP001185755">
    <property type="component" value="Unassembled WGS sequence"/>
</dbReference>
<sequence length="354" mass="36717">MSVASLDRLRDRTAASSTGVPADDGAREAVDTALQDRLRPVIVRVTGRTGVGKSAILAILESVRLDADGLDVRVHEDSGTDRTDFDVLVYVIAGAVSPVDTAFLSSPPGGASNKTVVVLTKADTLDDPAAAAAAASHQLERTVLPVMGATAAGLRCTGLGGMGRSGVSLVMADVRAVAASAVGPADLLTVDRFLAADITVSTRRREALIECIELRGVALLIDVLRQRTAASDGDALRELADATGVDAVLAAVSTAVSAAAASRDADLHRSLQQICARHRQVRGAVESYLASDEAVAAEMRCAALYLGVPIETGSEQVVVEQAALWKQRAAAAGDSGVRRSALALCRGYVRMLRR</sequence>
<dbReference type="RefSeq" id="WP_317563053.1">
    <property type="nucleotide sequence ID" value="NZ_JAWLJX010000001.1"/>
</dbReference>
<reference evidence="2 3" key="1">
    <citation type="submission" date="2023-10" db="EMBL/GenBank/DDBJ databases">
        <title>Development of a sustainable strategy for remediation of hydrocarbon-contaminated territories based on the waste exchange concept.</title>
        <authorList>
            <person name="Krivoruchko A."/>
        </authorList>
    </citation>
    <scope>NUCLEOTIDE SEQUENCE [LARGE SCALE GENOMIC DNA]</scope>
    <source>
        <strain evidence="2 3">IEGM 1323</strain>
    </source>
</reference>